<organism evidence="2 4">
    <name type="scientific">Lactobacillus kefiranofaciens</name>
    <dbReference type="NCBI Taxonomy" id="267818"/>
    <lineage>
        <taxon>Bacteria</taxon>
        <taxon>Bacillati</taxon>
        <taxon>Bacillota</taxon>
        <taxon>Bacilli</taxon>
        <taxon>Lactobacillales</taxon>
        <taxon>Lactobacillaceae</taxon>
        <taxon>Lactobacillus</taxon>
    </lineage>
</organism>
<reference evidence="1 3" key="1">
    <citation type="submission" date="2016-10" db="EMBL/GenBank/DDBJ databases">
        <authorList>
            <person name="Varghese N."/>
            <person name="Submissions S."/>
        </authorList>
    </citation>
    <scope>NUCLEOTIDE SEQUENCE [LARGE SCALE GENOMIC DNA]</scope>
    <source>
        <strain evidence="1 3">ATCC 43761</strain>
    </source>
</reference>
<name>A0AAX3UG69_9LACO</name>
<reference evidence="2" key="2">
    <citation type="journal article" date="2022" name="Food Funct.">
        <title>Lactobacillus kefiranofaciens ZW18 from Kefir enhances the anti-tumor effect of anti-programmed cell death 1 (PD-1) immunotherapy by modulating the gut microbiota.</title>
        <authorList>
            <person name="Zhao J."/>
            <person name="Wang Y."/>
            <person name="Wang J."/>
            <person name="Lv M."/>
            <person name="Zhou C."/>
            <person name="Jia L."/>
            <person name="Geng W."/>
        </authorList>
    </citation>
    <scope>NUCLEOTIDE SEQUENCE</scope>
    <source>
        <strain evidence="2">ZW18</strain>
    </source>
</reference>
<dbReference type="GeneID" id="72686611"/>
<dbReference type="Proteomes" id="UP001242513">
    <property type="component" value="Chromosome"/>
</dbReference>
<protein>
    <submittedName>
        <fullName evidence="2">Uncharacterized protein</fullName>
    </submittedName>
</protein>
<accession>A0AAX3UG69</accession>
<evidence type="ECO:0000313" key="2">
    <source>
        <dbReference type="EMBL" id="WGO86641.1"/>
    </source>
</evidence>
<dbReference type="EMBL" id="FMXC01000033">
    <property type="protein sequence ID" value="SDA66716.1"/>
    <property type="molecule type" value="Genomic_DNA"/>
</dbReference>
<evidence type="ECO:0000313" key="4">
    <source>
        <dbReference type="Proteomes" id="UP001242513"/>
    </source>
</evidence>
<reference evidence="2" key="3">
    <citation type="submission" date="2023-04" db="EMBL/GenBank/DDBJ databases">
        <authorList>
            <person name="Wang Y."/>
        </authorList>
    </citation>
    <scope>NUCLEOTIDE SEQUENCE</scope>
    <source>
        <strain evidence="2">ZW18</strain>
    </source>
</reference>
<keyword evidence="3" id="KW-1185">Reference proteome</keyword>
<proteinExistence type="predicted"/>
<evidence type="ECO:0000313" key="3">
    <source>
        <dbReference type="Proteomes" id="UP000181860"/>
    </source>
</evidence>
<sequence length="125" mass="14831">MTVSATSLRDKIVATKQLKEMFKDNGGITKLREYDREICNFNQNILILQQKLETNSRAFPDRQQKKLQKKLEKEYLKQVAKRDDLVRARGQLAILIDDFKKNQGKIPSPKIQQHLRDYLNNRKRF</sequence>
<evidence type="ECO:0000313" key="1">
    <source>
        <dbReference type="EMBL" id="SDA66716.1"/>
    </source>
</evidence>
<gene>
    <name evidence="2" type="ORF">QEJ78_04115</name>
    <name evidence="1" type="ORF">SAMN02983011_02027</name>
</gene>
<dbReference type="Proteomes" id="UP000181860">
    <property type="component" value="Unassembled WGS sequence"/>
</dbReference>
<dbReference type="AlphaFoldDB" id="A0AAX3UG69"/>
<dbReference type="EMBL" id="CP123735">
    <property type="protein sequence ID" value="WGO86641.1"/>
    <property type="molecule type" value="Genomic_DNA"/>
</dbReference>
<dbReference type="RefSeq" id="WP_013853815.1">
    <property type="nucleotide sequence ID" value="NZ_CP061341.1"/>
</dbReference>